<organism evidence="14">
    <name type="scientific">uncultured Gemmatimonadaceae bacterium</name>
    <dbReference type="NCBI Taxonomy" id="246130"/>
    <lineage>
        <taxon>Bacteria</taxon>
        <taxon>Pseudomonadati</taxon>
        <taxon>Gemmatimonadota</taxon>
        <taxon>Gemmatimonadia</taxon>
        <taxon>Gemmatimonadales</taxon>
        <taxon>Gemmatimonadaceae</taxon>
        <taxon>environmental samples</taxon>
    </lineage>
</organism>
<evidence type="ECO:0000256" key="9">
    <source>
        <dbReference type="ARBA" id="ARBA00022842"/>
    </source>
</evidence>
<dbReference type="GO" id="GO:0046654">
    <property type="term" value="P:tetrahydrofolate biosynthetic process"/>
    <property type="evidence" value="ECO:0007669"/>
    <property type="project" value="UniProtKB-UniPathway"/>
</dbReference>
<evidence type="ECO:0000256" key="4">
    <source>
        <dbReference type="ARBA" id="ARBA00009503"/>
    </source>
</evidence>
<keyword evidence="7 12" id="KW-0808">Transferase</keyword>
<dbReference type="InterPro" id="IPR006390">
    <property type="entry name" value="DHP_synth_dom"/>
</dbReference>
<dbReference type="PANTHER" id="PTHR20941:SF1">
    <property type="entry name" value="FOLIC ACID SYNTHESIS PROTEIN FOL1"/>
    <property type="match status" value="1"/>
</dbReference>
<evidence type="ECO:0000256" key="2">
    <source>
        <dbReference type="ARBA" id="ARBA00001946"/>
    </source>
</evidence>
<dbReference type="NCBIfam" id="TIGR01496">
    <property type="entry name" value="DHPS"/>
    <property type="match status" value="1"/>
</dbReference>
<dbReference type="Pfam" id="PF00809">
    <property type="entry name" value="Pterin_bind"/>
    <property type="match status" value="1"/>
</dbReference>
<dbReference type="GO" id="GO:0046872">
    <property type="term" value="F:metal ion binding"/>
    <property type="evidence" value="ECO:0007669"/>
    <property type="project" value="UniProtKB-KW"/>
</dbReference>
<comment type="function">
    <text evidence="12">Catalyzes the condensation of para-aminobenzoate (pABA) with 6-hydroxymethyl-7,8-dihydropterin diphosphate (DHPt-PP) to form 7,8-dihydropteroate (H2Pte), the immediate precursor of folate derivatives.</text>
</comment>
<dbReference type="EC" id="2.5.1.15" evidence="5 12"/>
<dbReference type="InterPro" id="IPR000489">
    <property type="entry name" value="Pterin-binding_dom"/>
</dbReference>
<evidence type="ECO:0000256" key="1">
    <source>
        <dbReference type="ARBA" id="ARBA00000012"/>
    </source>
</evidence>
<name>A0A6J4L0P2_9BACT</name>
<protein>
    <recommendedName>
        <fullName evidence="6 12">Dihydropteroate synthase</fullName>
        <shortName evidence="12">DHPS</shortName>
        <ecNumber evidence="5 12">2.5.1.15</ecNumber>
    </recommendedName>
    <alternativeName>
        <fullName evidence="11 12">Dihydropteroate pyrophosphorylase</fullName>
    </alternativeName>
</protein>
<dbReference type="PANTHER" id="PTHR20941">
    <property type="entry name" value="FOLATE SYNTHESIS PROTEINS"/>
    <property type="match status" value="1"/>
</dbReference>
<gene>
    <name evidence="14" type="ORF">AVDCRST_MAG11-1940</name>
</gene>
<comment type="similarity">
    <text evidence="4 12">Belongs to the DHPS family.</text>
</comment>
<evidence type="ECO:0000256" key="7">
    <source>
        <dbReference type="ARBA" id="ARBA00022679"/>
    </source>
</evidence>
<keyword evidence="9 12" id="KW-0460">Magnesium</keyword>
<evidence type="ECO:0000256" key="8">
    <source>
        <dbReference type="ARBA" id="ARBA00022723"/>
    </source>
</evidence>
<keyword evidence="8 12" id="KW-0479">Metal-binding</keyword>
<evidence type="ECO:0000256" key="3">
    <source>
        <dbReference type="ARBA" id="ARBA00004763"/>
    </source>
</evidence>
<accession>A0A6J4L0P2</accession>
<evidence type="ECO:0000256" key="6">
    <source>
        <dbReference type="ARBA" id="ARBA00016919"/>
    </source>
</evidence>
<evidence type="ECO:0000256" key="10">
    <source>
        <dbReference type="ARBA" id="ARBA00022909"/>
    </source>
</evidence>
<evidence type="ECO:0000259" key="13">
    <source>
        <dbReference type="PROSITE" id="PS50972"/>
    </source>
</evidence>
<sequence length="294" mass="30170">MTRVWRVRGRDVALARPFVVGILNVTPDSFSDGGRYSAVDAAVARAEAMAAEGADAVDVGGESTRPQGATPVDAAEERRRVLPVVAELARRMPSLVVSVDTVKATVAAAALDAGAHVVNDVSAFRLDANMAAVCARAGAGVVLMHSRGTVSEMGTYLHAAYGDDPAADVIAELGTAVDRARDAGVADAAIVLDPGLGFAKRSADSLRLLSELPRLGAAGYPLMVGASRKRFVGELTGVQSPADRVHGTVGASVAALLRGAMLVRVHDVRAHREALDVAWAIAGAGAAEPVGARQ</sequence>
<reference evidence="14" key="1">
    <citation type="submission" date="2020-02" db="EMBL/GenBank/DDBJ databases">
        <authorList>
            <person name="Meier V. D."/>
        </authorList>
    </citation>
    <scope>NUCLEOTIDE SEQUENCE</scope>
    <source>
        <strain evidence="14">AVDCRST_MAG11</strain>
    </source>
</reference>
<keyword evidence="10 12" id="KW-0289">Folate biosynthesis</keyword>
<evidence type="ECO:0000256" key="11">
    <source>
        <dbReference type="ARBA" id="ARBA00030193"/>
    </source>
</evidence>
<evidence type="ECO:0000256" key="5">
    <source>
        <dbReference type="ARBA" id="ARBA00012458"/>
    </source>
</evidence>
<dbReference type="FunFam" id="3.20.20.20:FF:000006">
    <property type="entry name" value="Dihydropteroate synthase"/>
    <property type="match status" value="1"/>
</dbReference>
<proteinExistence type="inferred from homology"/>
<dbReference type="Gene3D" id="3.20.20.20">
    <property type="entry name" value="Dihydropteroate synthase-like"/>
    <property type="match status" value="1"/>
</dbReference>
<comment type="pathway">
    <text evidence="3 12">Cofactor biosynthesis; tetrahydrofolate biosynthesis; 7,8-dihydrofolate from 2-amino-4-hydroxy-6-hydroxymethyl-7,8-dihydropteridine diphosphate and 4-aminobenzoate: step 1/2.</text>
</comment>
<evidence type="ECO:0000256" key="12">
    <source>
        <dbReference type="RuleBase" id="RU361205"/>
    </source>
</evidence>
<dbReference type="InterPro" id="IPR011005">
    <property type="entry name" value="Dihydropteroate_synth-like_sf"/>
</dbReference>
<dbReference type="PROSITE" id="PS50972">
    <property type="entry name" value="PTERIN_BINDING"/>
    <property type="match status" value="1"/>
</dbReference>
<dbReference type="GO" id="GO:0005829">
    <property type="term" value="C:cytosol"/>
    <property type="evidence" value="ECO:0007669"/>
    <property type="project" value="TreeGrafter"/>
</dbReference>
<dbReference type="SUPFAM" id="SSF51717">
    <property type="entry name" value="Dihydropteroate synthetase-like"/>
    <property type="match status" value="1"/>
</dbReference>
<dbReference type="AlphaFoldDB" id="A0A6J4L0P2"/>
<dbReference type="GO" id="GO:0004156">
    <property type="term" value="F:dihydropteroate synthase activity"/>
    <property type="evidence" value="ECO:0007669"/>
    <property type="project" value="UniProtKB-EC"/>
</dbReference>
<comment type="cofactor">
    <cofactor evidence="2 12">
        <name>Mg(2+)</name>
        <dbReference type="ChEBI" id="CHEBI:18420"/>
    </cofactor>
</comment>
<dbReference type="UniPathway" id="UPA00077">
    <property type="reaction ID" value="UER00156"/>
</dbReference>
<dbReference type="EMBL" id="CADCTU010000456">
    <property type="protein sequence ID" value="CAA9319809.1"/>
    <property type="molecule type" value="Genomic_DNA"/>
</dbReference>
<dbReference type="InterPro" id="IPR045031">
    <property type="entry name" value="DHP_synth-like"/>
</dbReference>
<comment type="catalytic activity">
    <reaction evidence="1">
        <text>(7,8-dihydropterin-6-yl)methyl diphosphate + 4-aminobenzoate = 7,8-dihydropteroate + diphosphate</text>
        <dbReference type="Rhea" id="RHEA:19949"/>
        <dbReference type="ChEBI" id="CHEBI:17836"/>
        <dbReference type="ChEBI" id="CHEBI:17839"/>
        <dbReference type="ChEBI" id="CHEBI:33019"/>
        <dbReference type="ChEBI" id="CHEBI:72950"/>
        <dbReference type="EC" id="2.5.1.15"/>
    </reaction>
</comment>
<evidence type="ECO:0000313" key="14">
    <source>
        <dbReference type="EMBL" id="CAA9319809.1"/>
    </source>
</evidence>
<dbReference type="PROSITE" id="PS00792">
    <property type="entry name" value="DHPS_1"/>
    <property type="match status" value="1"/>
</dbReference>
<feature type="domain" description="Pterin-binding" evidence="13">
    <location>
        <begin position="17"/>
        <end position="276"/>
    </location>
</feature>
<dbReference type="GO" id="GO:0046656">
    <property type="term" value="P:folic acid biosynthetic process"/>
    <property type="evidence" value="ECO:0007669"/>
    <property type="project" value="UniProtKB-KW"/>
</dbReference>